<evidence type="ECO:0000256" key="2">
    <source>
        <dbReference type="SAM" id="Phobius"/>
    </source>
</evidence>
<gene>
    <name evidence="3" type="ORF">F1C12_21715</name>
</gene>
<organism evidence="3 4">
    <name type="scientific">Leifsonia shinshuensis</name>
    <dbReference type="NCBI Taxonomy" id="150026"/>
    <lineage>
        <taxon>Bacteria</taxon>
        <taxon>Bacillati</taxon>
        <taxon>Actinomycetota</taxon>
        <taxon>Actinomycetes</taxon>
        <taxon>Micrococcales</taxon>
        <taxon>Microbacteriaceae</taxon>
        <taxon>Leifsonia</taxon>
    </lineage>
</organism>
<reference evidence="4" key="1">
    <citation type="submission" date="2019-09" db="EMBL/GenBank/DDBJ databases">
        <title>Antimicrobial potential of Antarctic Bacteria.</title>
        <authorList>
            <person name="Benaud N."/>
            <person name="Edwards R.J."/>
            <person name="Ferrari B.C."/>
        </authorList>
    </citation>
    <scope>NUCLEOTIDE SEQUENCE [LARGE SCALE GENOMIC DNA]</scope>
    <source>
        <strain evidence="4">INR9</strain>
        <plasmid evidence="4">unnamed1</plasmid>
    </source>
</reference>
<evidence type="ECO:0000313" key="3">
    <source>
        <dbReference type="EMBL" id="QNE37904.1"/>
    </source>
</evidence>
<feature type="transmembrane region" description="Helical" evidence="2">
    <location>
        <begin position="52"/>
        <end position="79"/>
    </location>
</feature>
<feature type="transmembrane region" description="Helical" evidence="2">
    <location>
        <begin position="12"/>
        <end position="32"/>
    </location>
</feature>
<sequence length="130" mass="14015">MLTWVVATTRRLVFVGAGIWVVSAAIALLNPLTPQAIATPAATWPLWLSVPLAVVVVAVQFGSWAVAITLPIIGYALIVHGRPWRDTTRAPGRPERTRRATSATNTDSAVDDTVIDHTRITARSRRIIGA</sequence>
<proteinExistence type="predicted"/>
<dbReference type="Proteomes" id="UP000515511">
    <property type="component" value="Plasmid unnamed1"/>
</dbReference>
<evidence type="ECO:0000256" key="1">
    <source>
        <dbReference type="SAM" id="MobiDB-lite"/>
    </source>
</evidence>
<feature type="compositionally biased region" description="Basic and acidic residues" evidence="1">
    <location>
        <begin position="87"/>
        <end position="98"/>
    </location>
</feature>
<geneLocation type="plasmid" evidence="3 4">
    <name>unnamed1</name>
</geneLocation>
<dbReference type="KEGG" id="lse:F1C12_21715"/>
<accession>A0A7G6YHD9</accession>
<dbReference type="AlphaFoldDB" id="A0A7G6YHD9"/>
<evidence type="ECO:0000313" key="4">
    <source>
        <dbReference type="Proteomes" id="UP000515511"/>
    </source>
</evidence>
<feature type="region of interest" description="Disordered" evidence="1">
    <location>
        <begin position="87"/>
        <end position="108"/>
    </location>
</feature>
<keyword evidence="2" id="KW-1133">Transmembrane helix</keyword>
<dbReference type="RefSeq" id="WP_185279176.1">
    <property type="nucleotide sequence ID" value="NZ_CP043642.1"/>
</dbReference>
<keyword evidence="2" id="KW-0472">Membrane</keyword>
<dbReference type="EMBL" id="CP043642">
    <property type="protein sequence ID" value="QNE37904.1"/>
    <property type="molecule type" value="Genomic_DNA"/>
</dbReference>
<protein>
    <submittedName>
        <fullName evidence="3">Uncharacterized protein</fullName>
    </submittedName>
</protein>
<keyword evidence="3" id="KW-0614">Plasmid</keyword>
<keyword evidence="2" id="KW-0812">Transmembrane</keyword>
<name>A0A7G6YHD9_9MICO</name>